<keyword evidence="6" id="KW-0479">Metal-binding</keyword>
<proteinExistence type="inferred from homology"/>
<evidence type="ECO:0000256" key="10">
    <source>
        <dbReference type="ARBA" id="ARBA00022801"/>
    </source>
</evidence>
<dbReference type="Gene3D" id="1.25.40.560">
    <property type="match status" value="1"/>
</dbReference>
<feature type="domain" description="RanBP2-type" evidence="15">
    <location>
        <begin position="164"/>
        <end position="193"/>
    </location>
</feature>
<dbReference type="PANTHER" id="PTHR13367">
    <property type="entry name" value="UBIQUITIN THIOESTERASE"/>
    <property type="match status" value="1"/>
</dbReference>
<dbReference type="InterPro" id="IPR041294">
    <property type="entry name" value="AnkUBD"/>
</dbReference>
<dbReference type="Pfam" id="PF00641">
    <property type="entry name" value="Zn_ribbon_RanBP"/>
    <property type="match status" value="2"/>
</dbReference>
<evidence type="ECO:0000256" key="6">
    <source>
        <dbReference type="ARBA" id="ARBA00022723"/>
    </source>
</evidence>
<evidence type="ECO:0000259" key="15">
    <source>
        <dbReference type="PROSITE" id="PS50199"/>
    </source>
</evidence>
<keyword evidence="8 13" id="KW-0863">Zinc-finger</keyword>
<evidence type="ECO:0000259" key="16">
    <source>
        <dbReference type="PROSITE" id="PS50802"/>
    </source>
</evidence>
<dbReference type="Gene3D" id="4.10.1060.10">
    <property type="entry name" value="Zinc finger, RanBP2-type"/>
    <property type="match status" value="3"/>
</dbReference>
<dbReference type="PANTHER" id="PTHR13367:SF28">
    <property type="entry name" value="UBIQUITIN THIOESTERASE ZRANB1"/>
    <property type="match status" value="1"/>
</dbReference>
<dbReference type="GO" id="GO:0035523">
    <property type="term" value="P:protein K29-linked deubiquitination"/>
    <property type="evidence" value="ECO:0007669"/>
    <property type="project" value="TreeGrafter"/>
</dbReference>
<dbReference type="SMART" id="SM00547">
    <property type="entry name" value="ZnF_RBZ"/>
    <property type="match status" value="3"/>
</dbReference>
<dbReference type="GO" id="GO:0005634">
    <property type="term" value="C:nucleus"/>
    <property type="evidence" value="ECO:0007669"/>
    <property type="project" value="TreeGrafter"/>
</dbReference>
<comment type="similarity">
    <text evidence="2">Belongs to the peptidase C64 family.</text>
</comment>
<feature type="domain" description="RanBP2-type" evidence="15">
    <location>
        <begin position="72"/>
        <end position="101"/>
    </location>
</feature>
<evidence type="ECO:0000256" key="14">
    <source>
        <dbReference type="SAM" id="MobiDB-lite"/>
    </source>
</evidence>
<comment type="catalytic activity">
    <reaction evidence="1">
        <text>Thiol-dependent hydrolysis of ester, thioester, amide, peptide and isopeptide bonds formed by the C-terminal Gly of ubiquitin (a 76-residue protein attached to proteins as an intracellular targeting signal).</text>
        <dbReference type="EC" id="3.4.19.12"/>
    </reaction>
</comment>
<dbReference type="EC" id="3.4.19.12" evidence="3"/>
<dbReference type="Pfam" id="PF02338">
    <property type="entry name" value="OTU"/>
    <property type="match status" value="1"/>
</dbReference>
<dbReference type="PROSITE" id="PS50199">
    <property type="entry name" value="ZF_RANBP2_2"/>
    <property type="match status" value="3"/>
</dbReference>
<keyword evidence="7" id="KW-0677">Repeat</keyword>
<dbReference type="GO" id="GO:0005737">
    <property type="term" value="C:cytoplasm"/>
    <property type="evidence" value="ECO:0007669"/>
    <property type="project" value="TreeGrafter"/>
</dbReference>
<dbReference type="InterPro" id="IPR001876">
    <property type="entry name" value="Znf_RanBP2"/>
</dbReference>
<keyword evidence="10" id="KW-0378">Hydrolase</keyword>
<dbReference type="EMBL" id="CAXITT010000206">
    <property type="protein sequence ID" value="CAL1535577.1"/>
    <property type="molecule type" value="Genomic_DNA"/>
</dbReference>
<keyword evidence="12" id="KW-0862">Zinc</keyword>
<evidence type="ECO:0000256" key="8">
    <source>
        <dbReference type="ARBA" id="ARBA00022771"/>
    </source>
</evidence>
<evidence type="ECO:0000256" key="12">
    <source>
        <dbReference type="ARBA" id="ARBA00022833"/>
    </source>
</evidence>
<feature type="domain" description="OTU" evidence="16">
    <location>
        <begin position="444"/>
        <end position="602"/>
    </location>
</feature>
<keyword evidence="5" id="KW-0879">Wnt signaling pathway</keyword>
<feature type="compositionally biased region" description="Polar residues" evidence="14">
    <location>
        <begin position="126"/>
        <end position="138"/>
    </location>
</feature>
<evidence type="ECO:0000256" key="5">
    <source>
        <dbReference type="ARBA" id="ARBA00022687"/>
    </source>
</evidence>
<comment type="caution">
    <text evidence="17">The sequence shown here is derived from an EMBL/GenBank/DDBJ whole genome shotgun (WGS) entry which is preliminary data.</text>
</comment>
<evidence type="ECO:0000256" key="1">
    <source>
        <dbReference type="ARBA" id="ARBA00000707"/>
    </source>
</evidence>
<dbReference type="GO" id="GO:0071947">
    <property type="term" value="P:protein deubiquitination involved in ubiquitin-dependent protein catabolic process"/>
    <property type="evidence" value="ECO:0007669"/>
    <property type="project" value="TreeGrafter"/>
</dbReference>
<dbReference type="Pfam" id="PF18418">
    <property type="entry name" value="AnkUBD"/>
    <property type="match status" value="1"/>
</dbReference>
<keyword evidence="11" id="KW-0788">Thiol protease</keyword>
<evidence type="ECO:0000256" key="3">
    <source>
        <dbReference type="ARBA" id="ARBA00012759"/>
    </source>
</evidence>
<feature type="region of interest" description="Disordered" evidence="14">
    <location>
        <begin position="204"/>
        <end position="223"/>
    </location>
</feature>
<dbReference type="GO" id="GO:0030177">
    <property type="term" value="P:positive regulation of Wnt signaling pathway"/>
    <property type="evidence" value="ECO:0007669"/>
    <property type="project" value="TreeGrafter"/>
</dbReference>
<evidence type="ECO:0000313" key="17">
    <source>
        <dbReference type="EMBL" id="CAL1535577.1"/>
    </source>
</evidence>
<evidence type="ECO:0000256" key="11">
    <source>
        <dbReference type="ARBA" id="ARBA00022807"/>
    </source>
</evidence>
<dbReference type="GO" id="GO:0008270">
    <property type="term" value="F:zinc ion binding"/>
    <property type="evidence" value="ECO:0007669"/>
    <property type="project" value="UniProtKB-KW"/>
</dbReference>
<sequence length="717" mass="80109">MNDGGEAKWACEFCTYQNFPAAKKCTMCFKWRAPHLISDTINEEQDIYKMAPLVSMPPTELNILCSSGSSGENNKWACEICTYLNWAKSTKCVQCLNPKRKMSPPVSQAQDNIPGLILNSPEGHQAGNTTPTKLSPNSISNNLTIERASNNGNKSGTQSPLLLNPSKWICFTCTYENWPRSQKCVICGTPKDKNAVDIHEAVGSSKSENIQRRSPSSSIAGRRGILDRTEAHNYQAGASASSFALTSSKQPSSPPVAREKRLAVLRSKLRDSDWLWLNACMGAVEGDLEAIHAFVAGGGHPSRQLTMQEVELLDRPSAFQAGYTLVHLAIRFKREDMLAILLTATDAAAKATKRLPCMACPDLATDIRRQVVSSLRQRKGDFPCSFLTDCVTFSLPADIEDLERHIQEQLFDEILDRDVQNELEVEEAIINWSLELTDRLGSRLYALWNRTAGDCLLDSVLQASWGVFDLDNSLRRALADSLREGAMNFYPRWKEYESMQAESLNFTLDESQWQHDWAVLLSLASQPGTSLEQTHIFALAHILRRPIIVYGVKYVKSFRGETIGFAKFQGVYLPLLWESSFCWKNPVTLGYTRGHFSALVPMEMDMDEGMGAGANTESTDEEQVAYLPLVDCEGKLLPMHFISGSEIGREETVLREWLHCQKTKGGLLVATQRLGKRPVAVKQMVDEWLDHYRRLQTQPPALSIKSTFSSDGESDDE</sequence>
<keyword evidence="9" id="KW-0833">Ubl conjugation pathway</keyword>
<evidence type="ECO:0000256" key="7">
    <source>
        <dbReference type="ARBA" id="ARBA00022737"/>
    </source>
</evidence>
<dbReference type="GO" id="GO:0070530">
    <property type="term" value="F:K63-linked polyubiquitin modification-dependent protein binding"/>
    <property type="evidence" value="ECO:0007669"/>
    <property type="project" value="TreeGrafter"/>
</dbReference>
<dbReference type="GO" id="GO:1990168">
    <property type="term" value="P:protein K33-linked deubiquitination"/>
    <property type="evidence" value="ECO:0007669"/>
    <property type="project" value="TreeGrafter"/>
</dbReference>
<evidence type="ECO:0000256" key="4">
    <source>
        <dbReference type="ARBA" id="ARBA00022670"/>
    </source>
</evidence>
<keyword evidence="4" id="KW-0645">Protease</keyword>
<dbReference type="GO" id="GO:0007010">
    <property type="term" value="P:cytoskeleton organization"/>
    <property type="evidence" value="ECO:0007669"/>
    <property type="project" value="TreeGrafter"/>
</dbReference>
<feature type="region of interest" description="Disordered" evidence="14">
    <location>
        <begin position="119"/>
        <end position="138"/>
    </location>
</feature>
<dbReference type="PROSITE" id="PS50802">
    <property type="entry name" value="OTU"/>
    <property type="match status" value="1"/>
</dbReference>
<keyword evidence="18" id="KW-1185">Reference proteome</keyword>
<dbReference type="GO" id="GO:0016055">
    <property type="term" value="P:Wnt signaling pathway"/>
    <property type="evidence" value="ECO:0007669"/>
    <property type="project" value="UniProtKB-KW"/>
</dbReference>
<evidence type="ECO:0000256" key="2">
    <source>
        <dbReference type="ARBA" id="ARBA00005865"/>
    </source>
</evidence>
<evidence type="ECO:0000256" key="9">
    <source>
        <dbReference type="ARBA" id="ARBA00022786"/>
    </source>
</evidence>
<dbReference type="CDD" id="cd22767">
    <property type="entry name" value="OTU_ZRANB1"/>
    <property type="match status" value="1"/>
</dbReference>
<protein>
    <recommendedName>
        <fullName evidence="3">ubiquitinyl hydrolase 1</fullName>
        <ecNumber evidence="3">3.4.19.12</ecNumber>
    </recommendedName>
</protein>
<reference evidence="17 18" key="1">
    <citation type="submission" date="2024-04" db="EMBL/GenBank/DDBJ databases">
        <authorList>
            <consortium name="Genoscope - CEA"/>
            <person name="William W."/>
        </authorList>
    </citation>
    <scope>NUCLEOTIDE SEQUENCE [LARGE SCALE GENOMIC DNA]</scope>
</reference>
<organism evidence="17 18">
    <name type="scientific">Lymnaea stagnalis</name>
    <name type="common">Great pond snail</name>
    <name type="synonym">Helix stagnalis</name>
    <dbReference type="NCBI Taxonomy" id="6523"/>
    <lineage>
        <taxon>Eukaryota</taxon>
        <taxon>Metazoa</taxon>
        <taxon>Spiralia</taxon>
        <taxon>Lophotrochozoa</taxon>
        <taxon>Mollusca</taxon>
        <taxon>Gastropoda</taxon>
        <taxon>Heterobranchia</taxon>
        <taxon>Euthyneura</taxon>
        <taxon>Panpulmonata</taxon>
        <taxon>Hygrophila</taxon>
        <taxon>Lymnaeoidea</taxon>
        <taxon>Lymnaeidae</taxon>
        <taxon>Lymnaea</taxon>
    </lineage>
</organism>
<dbReference type="InterPro" id="IPR051346">
    <property type="entry name" value="OTU_Deubiquitinase"/>
</dbReference>
<evidence type="ECO:0000256" key="13">
    <source>
        <dbReference type="PROSITE-ProRule" id="PRU00322"/>
    </source>
</evidence>
<dbReference type="InterPro" id="IPR049768">
    <property type="entry name" value="ZRANB1_OTU"/>
</dbReference>
<dbReference type="PROSITE" id="PS01358">
    <property type="entry name" value="ZF_RANBP2_1"/>
    <property type="match status" value="3"/>
</dbReference>
<dbReference type="SUPFAM" id="SSF90209">
    <property type="entry name" value="Ran binding protein zinc finger-like"/>
    <property type="match status" value="2"/>
</dbReference>
<evidence type="ECO:0000313" key="18">
    <source>
        <dbReference type="Proteomes" id="UP001497497"/>
    </source>
</evidence>
<feature type="domain" description="RanBP2-type" evidence="15">
    <location>
        <begin position="2"/>
        <end position="34"/>
    </location>
</feature>
<dbReference type="AlphaFoldDB" id="A0AAV2HQ51"/>
<name>A0AAV2HQ51_LYMST</name>
<accession>A0AAV2HQ51</accession>
<gene>
    <name evidence="17" type="ORF">GSLYS_00009537001</name>
</gene>
<dbReference type="GO" id="GO:0016477">
    <property type="term" value="P:cell migration"/>
    <property type="evidence" value="ECO:0007669"/>
    <property type="project" value="TreeGrafter"/>
</dbReference>
<dbReference type="InterPro" id="IPR036443">
    <property type="entry name" value="Znf_RanBP2_sf"/>
</dbReference>
<dbReference type="Proteomes" id="UP001497497">
    <property type="component" value="Unassembled WGS sequence"/>
</dbReference>
<feature type="compositionally biased region" description="Polar residues" evidence="14">
    <location>
        <begin position="204"/>
        <end position="219"/>
    </location>
</feature>
<dbReference type="InterPro" id="IPR003323">
    <property type="entry name" value="OTU_dom"/>
</dbReference>
<dbReference type="GO" id="GO:0004843">
    <property type="term" value="F:cysteine-type deubiquitinase activity"/>
    <property type="evidence" value="ECO:0007669"/>
    <property type="project" value="UniProtKB-EC"/>
</dbReference>